<dbReference type="Proteomes" id="UP001549167">
    <property type="component" value="Unassembled WGS sequence"/>
</dbReference>
<dbReference type="InterPro" id="IPR001537">
    <property type="entry name" value="SpoU_MeTrfase"/>
</dbReference>
<evidence type="ECO:0000256" key="2">
    <source>
        <dbReference type="ARBA" id="ARBA00022603"/>
    </source>
</evidence>
<name>A0ABV2KSP5_9BACI</name>
<dbReference type="InterPro" id="IPR013123">
    <property type="entry name" value="SpoU_subst-bd"/>
</dbReference>
<accession>A0ABV2KSP5</accession>
<dbReference type="Pfam" id="PF22435">
    <property type="entry name" value="MRM3-like_sub_bind"/>
    <property type="match status" value="1"/>
</dbReference>
<dbReference type="PANTHER" id="PTHR43191:SF2">
    <property type="entry name" value="RRNA METHYLTRANSFERASE 3, MITOCHONDRIAL"/>
    <property type="match status" value="1"/>
</dbReference>
<sequence>MIIESKQNERVKQWKKLHKRKNRDADGYLLVEGWHLVEEVFHSNWSIKELIVKEATTLPKEYDDIKQFYVTDAVFRELSQTETNQGIIAVAEKPNYQVDAQTTQKVLCLDGIQDPGNLGTIMRSALAFQIDLIVLGTGTVDPFNDKVIRATQGAIFQVPFVQGDLTDWLTELKKNDIPIWATALDERAQPLPHVSARDQYAIIVGNEGSGVSKTVIDQADETLYIPIAEQSESLNVGVAASIVLYHFQQ</sequence>
<dbReference type="EMBL" id="JBEPMX010000002">
    <property type="protein sequence ID" value="MET3682597.1"/>
    <property type="molecule type" value="Genomic_DNA"/>
</dbReference>
<evidence type="ECO:0000256" key="1">
    <source>
        <dbReference type="ARBA" id="ARBA00007228"/>
    </source>
</evidence>
<evidence type="ECO:0000313" key="6">
    <source>
        <dbReference type="Proteomes" id="UP001549167"/>
    </source>
</evidence>
<comment type="similarity">
    <text evidence="1">Belongs to the class IV-like SAM-binding methyltransferase superfamily. RNA methyltransferase TrmH family.</text>
</comment>
<comment type="caution">
    <text evidence="5">The sequence shown here is derived from an EMBL/GenBank/DDBJ whole genome shotgun (WGS) entry which is preliminary data.</text>
</comment>
<evidence type="ECO:0000256" key="3">
    <source>
        <dbReference type="ARBA" id="ARBA00022679"/>
    </source>
</evidence>
<evidence type="ECO:0000313" key="5">
    <source>
        <dbReference type="EMBL" id="MET3682597.1"/>
    </source>
</evidence>
<feature type="domain" description="RNA 2-O ribose methyltransferase substrate binding" evidence="4">
    <location>
        <begin position="30"/>
        <end position="97"/>
    </location>
</feature>
<keyword evidence="6" id="KW-1185">Reference proteome</keyword>
<dbReference type="Gene3D" id="3.40.1280.10">
    <property type="match status" value="1"/>
</dbReference>
<dbReference type="InterPro" id="IPR029064">
    <property type="entry name" value="Ribosomal_eL30-like_sf"/>
</dbReference>
<dbReference type="CDD" id="cd18095">
    <property type="entry name" value="SpoU-like_rRNA-MTase"/>
    <property type="match status" value="1"/>
</dbReference>
<reference evidence="5 6" key="1">
    <citation type="submission" date="2024-06" db="EMBL/GenBank/DDBJ databases">
        <title>Genomic Encyclopedia of Type Strains, Phase IV (KMG-IV): sequencing the most valuable type-strain genomes for metagenomic binning, comparative biology and taxonomic classification.</title>
        <authorList>
            <person name="Goeker M."/>
        </authorList>
    </citation>
    <scope>NUCLEOTIDE SEQUENCE [LARGE SCALE GENOMIC DNA]</scope>
    <source>
        <strain evidence="5 6">DSM 23520</strain>
    </source>
</reference>
<protein>
    <submittedName>
        <fullName evidence="5">TrmH family RNA methyltransferase</fullName>
    </submittedName>
</protein>
<dbReference type="SUPFAM" id="SSF55315">
    <property type="entry name" value="L30e-like"/>
    <property type="match status" value="1"/>
</dbReference>
<dbReference type="InterPro" id="IPR051259">
    <property type="entry name" value="rRNA_Methyltransferase"/>
</dbReference>
<gene>
    <name evidence="5" type="ORF">ABID56_000678</name>
</gene>
<dbReference type="Pfam" id="PF00588">
    <property type="entry name" value="SpoU_methylase"/>
    <property type="match status" value="1"/>
</dbReference>
<dbReference type="PANTHER" id="PTHR43191">
    <property type="entry name" value="RRNA METHYLTRANSFERASE 3"/>
    <property type="match status" value="1"/>
</dbReference>
<dbReference type="InterPro" id="IPR029026">
    <property type="entry name" value="tRNA_m1G_MTases_N"/>
</dbReference>
<proteinExistence type="inferred from homology"/>
<dbReference type="InterPro" id="IPR029028">
    <property type="entry name" value="Alpha/beta_knot_MTases"/>
</dbReference>
<evidence type="ECO:0000259" key="4">
    <source>
        <dbReference type="SMART" id="SM00967"/>
    </source>
</evidence>
<keyword evidence="2 5" id="KW-0489">Methyltransferase</keyword>
<dbReference type="SUPFAM" id="SSF75217">
    <property type="entry name" value="alpha/beta knot"/>
    <property type="match status" value="1"/>
</dbReference>
<dbReference type="GO" id="GO:0008168">
    <property type="term" value="F:methyltransferase activity"/>
    <property type="evidence" value="ECO:0007669"/>
    <property type="project" value="UniProtKB-KW"/>
</dbReference>
<dbReference type="Gene3D" id="3.30.1330.30">
    <property type="match status" value="1"/>
</dbReference>
<organism evidence="5 6">
    <name type="scientific">Alkalibacillus flavidus</name>
    <dbReference type="NCBI Taxonomy" id="546021"/>
    <lineage>
        <taxon>Bacteria</taxon>
        <taxon>Bacillati</taxon>
        <taxon>Bacillota</taxon>
        <taxon>Bacilli</taxon>
        <taxon>Bacillales</taxon>
        <taxon>Bacillaceae</taxon>
        <taxon>Alkalibacillus</taxon>
    </lineage>
</organism>
<keyword evidence="3" id="KW-0808">Transferase</keyword>
<dbReference type="GO" id="GO:0032259">
    <property type="term" value="P:methylation"/>
    <property type="evidence" value="ECO:0007669"/>
    <property type="project" value="UniProtKB-KW"/>
</dbReference>
<dbReference type="InterPro" id="IPR053888">
    <property type="entry name" value="MRM3-like_sub_bind"/>
</dbReference>
<dbReference type="SMART" id="SM00967">
    <property type="entry name" value="SpoU_sub_bind"/>
    <property type="match status" value="1"/>
</dbReference>
<dbReference type="RefSeq" id="WP_354219212.1">
    <property type="nucleotide sequence ID" value="NZ_JBEPMX010000002.1"/>
</dbReference>